<name>A0A1Y6K7X7_9CHLR</name>
<feature type="transmembrane region" description="Helical" evidence="2">
    <location>
        <begin position="255"/>
        <end position="275"/>
    </location>
</feature>
<gene>
    <name evidence="3" type="ORF">CFX1CAM_1634</name>
</gene>
<keyword evidence="2" id="KW-0812">Transmembrane</keyword>
<proteinExistence type="predicted"/>
<keyword evidence="2" id="KW-0472">Membrane</keyword>
<keyword evidence="4" id="KW-1185">Reference proteome</keyword>
<keyword evidence="2" id="KW-1133">Transmembrane helix</keyword>
<evidence type="ECO:0000256" key="2">
    <source>
        <dbReference type="SAM" id="Phobius"/>
    </source>
</evidence>
<reference evidence="4" key="1">
    <citation type="submission" date="2017-05" db="EMBL/GenBank/DDBJ databases">
        <authorList>
            <person name="Kirkegaard R."/>
            <person name="Mcilroy J S."/>
        </authorList>
    </citation>
    <scope>NUCLEOTIDE SEQUENCE [LARGE SCALE GENOMIC DNA]</scope>
</reference>
<dbReference type="AlphaFoldDB" id="A0A1Y6K7X7"/>
<evidence type="ECO:0000313" key="4">
    <source>
        <dbReference type="Proteomes" id="UP000195514"/>
    </source>
</evidence>
<accession>A0A1Y6K7X7</accession>
<organism evidence="3 4">
    <name type="scientific">Candidatus Brevifilum fermentans</name>
    <dbReference type="NCBI Taxonomy" id="1986204"/>
    <lineage>
        <taxon>Bacteria</taxon>
        <taxon>Bacillati</taxon>
        <taxon>Chloroflexota</taxon>
        <taxon>Anaerolineae</taxon>
        <taxon>Anaerolineales</taxon>
        <taxon>Anaerolineaceae</taxon>
        <taxon>Candidatus Brevifilum</taxon>
    </lineage>
</organism>
<dbReference type="KEGG" id="abat:CFX1CAM_1634"/>
<dbReference type="Proteomes" id="UP000195514">
    <property type="component" value="Chromosome I"/>
</dbReference>
<feature type="compositionally biased region" description="Polar residues" evidence="1">
    <location>
        <begin position="241"/>
        <end position="250"/>
    </location>
</feature>
<feature type="region of interest" description="Disordered" evidence="1">
    <location>
        <begin position="228"/>
        <end position="250"/>
    </location>
</feature>
<protein>
    <submittedName>
        <fullName evidence="3">Uncharacterized protein</fullName>
    </submittedName>
</protein>
<dbReference type="EMBL" id="LT859958">
    <property type="protein sequence ID" value="SMX54699.1"/>
    <property type="molecule type" value="Genomic_DNA"/>
</dbReference>
<evidence type="ECO:0000256" key="1">
    <source>
        <dbReference type="SAM" id="MobiDB-lite"/>
    </source>
</evidence>
<sequence length="287" mass="30847">MGQGSFVPRGCLQGKQSKMRNISKYLPIILCLALLLMCFDMVAAIPPLPSSFYGTVTVNGDNLPVGTVIQAKIKNKIVAFTQSIMHEGKSVFSMDIPGDDASTSQVEGGVEGDVIHFIVGGLMANETGKWQSGTYIELNLTVTSESTAEPPQPTRTPLPSQTPIKLPTQPMALQPTNSPALQATDEITEYQATNTIPGLTPTISQSDDAELNRSPIVNVEQIAESFTPTSTKSSIVHEDGQNQGNTNKKNHSSSLMWVLSVGGLIGVLTSITLIFRKKKKTDKSLFL</sequence>
<evidence type="ECO:0000313" key="3">
    <source>
        <dbReference type="EMBL" id="SMX54699.1"/>
    </source>
</evidence>
<feature type="transmembrane region" description="Helical" evidence="2">
    <location>
        <begin position="25"/>
        <end position="45"/>
    </location>
</feature>